<dbReference type="EMBL" id="CP022540">
    <property type="protein sequence ID" value="ASP21126.1"/>
    <property type="molecule type" value="Genomic_DNA"/>
</dbReference>
<organism evidence="3 4">
    <name type="scientific">Antarctobacter heliothermus</name>
    <dbReference type="NCBI Taxonomy" id="74033"/>
    <lineage>
        <taxon>Bacteria</taxon>
        <taxon>Pseudomonadati</taxon>
        <taxon>Pseudomonadota</taxon>
        <taxon>Alphaproteobacteria</taxon>
        <taxon>Rhodobacterales</taxon>
        <taxon>Roseobacteraceae</taxon>
        <taxon>Antarctobacter</taxon>
    </lineage>
</organism>
<evidence type="ECO:0000313" key="4">
    <source>
        <dbReference type="Proteomes" id="UP000203589"/>
    </source>
</evidence>
<keyword evidence="4" id="KW-1185">Reference proteome</keyword>
<dbReference type="Proteomes" id="UP000203589">
    <property type="component" value="Chromosome"/>
</dbReference>
<proteinExistence type="predicted"/>
<evidence type="ECO:0000313" key="3">
    <source>
        <dbReference type="EMBL" id="ASP21126.1"/>
    </source>
</evidence>
<protein>
    <submittedName>
        <fullName evidence="3">Hint domain protein</fullName>
    </submittedName>
</protein>
<accession>A0A222E4J4</accession>
<dbReference type="SUPFAM" id="SSF51294">
    <property type="entry name" value="Hedgehog/intein (Hint) domain"/>
    <property type="match status" value="1"/>
</dbReference>
<feature type="domain" description="Hedgehog/Intein (Hint)" evidence="2">
    <location>
        <begin position="143"/>
        <end position="286"/>
    </location>
</feature>
<sequence>MPSTYTASDNEFATASGANLNYNSDWSRFDGAPSNTSNLTITSNEGDLDPNTFETGETYDLKWEGDGGGAIEDAVVIRSDYLGSEQGIIVFEGTNSATGAIAHIVWTPSVDLESWYHSNGGDTYNQPGFWTSNQDGDDFQFACYGKGTMIETPDGPRLVETLRAGDFVLTLDHGPQEILWTHVGDQPLGDADLQSKPVLIGAGALGNNRPTRDLIVSPMHRILVGGHGQVETVFGRECLAPAKALTGLPGIRFMNGKREITWVHFACAHHEVVVANGCISESLLLGPMALQSLTQNERAQVIQLFGNIHPQKKPLNGHAARKCLGVGPVRRRIEAQRNRKKLRMKQKSKRRDVVRSADGYRAKLAGPMPSKQHRPDLRL</sequence>
<dbReference type="AlphaFoldDB" id="A0A222E4J4"/>
<feature type="compositionally biased region" description="Basic and acidic residues" evidence="1">
    <location>
        <begin position="351"/>
        <end position="361"/>
    </location>
</feature>
<evidence type="ECO:0000256" key="1">
    <source>
        <dbReference type="SAM" id="MobiDB-lite"/>
    </source>
</evidence>
<dbReference type="Pfam" id="PF13403">
    <property type="entry name" value="Hint_2"/>
    <property type="match status" value="1"/>
</dbReference>
<dbReference type="OrthoDB" id="6305173at2"/>
<reference evidence="3 4" key="1">
    <citation type="submission" date="2017-07" db="EMBL/GenBank/DDBJ databases">
        <title>Genome Sequence of Antarctobacter heliothermus Strain SMS3 Isolated from a culture of the Diatom Skeletonema marinoi.</title>
        <authorList>
            <person name="Topel M."/>
            <person name="Pinder M.I.M."/>
            <person name="Johansson O.N."/>
            <person name="Kourtchenko O."/>
            <person name="Godhe A."/>
            <person name="Clarke A.K."/>
        </authorList>
    </citation>
    <scope>NUCLEOTIDE SEQUENCE [LARGE SCALE GENOMIC DNA]</scope>
    <source>
        <strain evidence="3 4">SMS3</strain>
    </source>
</reference>
<evidence type="ECO:0000259" key="2">
    <source>
        <dbReference type="Pfam" id="PF13403"/>
    </source>
</evidence>
<gene>
    <name evidence="3" type="ORF">ANTHELSMS3_02460</name>
</gene>
<feature type="region of interest" description="Disordered" evidence="1">
    <location>
        <begin position="336"/>
        <end position="379"/>
    </location>
</feature>
<dbReference type="InterPro" id="IPR028992">
    <property type="entry name" value="Hedgehog/Intein_dom"/>
</dbReference>
<dbReference type="RefSeq" id="WP_094035083.1">
    <property type="nucleotide sequence ID" value="NZ_CP022540.1"/>
</dbReference>
<feature type="compositionally biased region" description="Polar residues" evidence="1">
    <location>
        <begin position="35"/>
        <end position="45"/>
    </location>
</feature>
<dbReference type="InterPro" id="IPR036844">
    <property type="entry name" value="Hint_dom_sf"/>
</dbReference>
<feature type="region of interest" description="Disordered" evidence="1">
    <location>
        <begin position="35"/>
        <end position="55"/>
    </location>
</feature>
<name>A0A222E4J4_9RHOB</name>
<feature type="compositionally biased region" description="Basic residues" evidence="1">
    <location>
        <begin position="338"/>
        <end position="350"/>
    </location>
</feature>
<dbReference type="KEGG" id="aht:ANTHELSMS3_02460"/>